<accession>A0A0H5QQD9</accession>
<reference evidence="1" key="1">
    <citation type="submission" date="2015-04" db="EMBL/GenBank/DDBJ databases">
        <title>The genome sequence of the plant pathogenic Rhizarian Plasmodiophora brassicae reveals insights in its biotrophic life cycle and the origin of chitin synthesis.</title>
        <authorList>
            <person name="Schwelm A."/>
            <person name="Fogelqvist J."/>
            <person name="Knaust A."/>
            <person name="Julke S."/>
            <person name="Lilja T."/>
            <person name="Dhandapani V."/>
            <person name="Bonilla-Rosso G."/>
            <person name="Karlsson M."/>
            <person name="Shevchenko A."/>
            <person name="Choi S.R."/>
            <person name="Kim H.G."/>
            <person name="Park J.Y."/>
            <person name="Lim Y.P."/>
            <person name="Ludwig-Muller J."/>
            <person name="Dixelius C."/>
        </authorList>
    </citation>
    <scope>NUCLEOTIDE SEQUENCE</scope>
    <source>
        <tissue evidence="1">Potato root galls</tissue>
    </source>
</reference>
<sequence>MYIYAHQHRQISDVIPLANSYSLFFVVWHVEELNHKCTHLSQWRMDLIISQKRVNSRAVCINCKMMRAGLLHWMFRKRTIPNVLNVEDKKANGSIQITRSTS</sequence>
<organism evidence="1">
    <name type="scientific">Spongospora subterranea</name>
    <dbReference type="NCBI Taxonomy" id="70186"/>
    <lineage>
        <taxon>Eukaryota</taxon>
        <taxon>Sar</taxon>
        <taxon>Rhizaria</taxon>
        <taxon>Endomyxa</taxon>
        <taxon>Phytomyxea</taxon>
        <taxon>Plasmodiophorida</taxon>
        <taxon>Plasmodiophoridae</taxon>
        <taxon>Spongospora</taxon>
    </lineage>
</organism>
<name>A0A0H5QQD9_9EUKA</name>
<evidence type="ECO:0000313" key="1">
    <source>
        <dbReference type="EMBL" id="CRZ03691.1"/>
    </source>
</evidence>
<dbReference type="AlphaFoldDB" id="A0A0H5QQD9"/>
<dbReference type="EMBL" id="HACM01003249">
    <property type="protein sequence ID" value="CRZ03691.1"/>
    <property type="molecule type" value="Transcribed_RNA"/>
</dbReference>
<protein>
    <submittedName>
        <fullName evidence="1">Uncharacterized protein</fullName>
    </submittedName>
</protein>
<proteinExistence type="predicted"/>